<accession>A0A0D4DCG4</accession>
<dbReference type="AlphaFoldDB" id="A0A0D4DCG4"/>
<dbReference type="GO" id="GO:0003677">
    <property type="term" value="F:DNA binding"/>
    <property type="evidence" value="ECO:0007669"/>
    <property type="project" value="UniProtKB-KW"/>
</dbReference>
<keyword evidence="3" id="KW-0238">DNA-binding</keyword>
<geneLocation type="plasmid" evidence="5">
    <name>pHRB800</name>
</geneLocation>
<sequence>MTESRSNELRLELTSRIVSAYLSRNVIAPSELPHLIQQTYGSLGNTSAPAKTPATVEKQRPAVPIKKSVTDDFIVCLEDGKSFKSLKRHLMAKFALTPEQYREKWKLPPDYPMVAPNYARKRSELARATGLGKKSAAKLPPSLQAVTSA</sequence>
<evidence type="ECO:0000256" key="3">
    <source>
        <dbReference type="ARBA" id="ARBA00023125"/>
    </source>
</evidence>
<keyword evidence="5" id="KW-0614">Plasmid</keyword>
<comment type="similarity">
    <text evidence="1">Belongs to the ros/MucR family.</text>
</comment>
<dbReference type="Pfam" id="PF05443">
    <property type="entry name" value="ROS_MUCR"/>
    <property type="match status" value="1"/>
</dbReference>
<organism evidence="5">
    <name type="scientific">Rhizobium meliloti</name>
    <name type="common">Ensifer meliloti</name>
    <name type="synonym">Sinorhizobium meliloti</name>
    <dbReference type="NCBI Taxonomy" id="382"/>
    <lineage>
        <taxon>Bacteria</taxon>
        <taxon>Pseudomonadati</taxon>
        <taxon>Pseudomonadota</taxon>
        <taxon>Alphaproteobacteria</taxon>
        <taxon>Hyphomicrobiales</taxon>
        <taxon>Rhizobiaceae</taxon>
        <taxon>Sinorhizobium/Ensifer group</taxon>
        <taxon>Sinorhizobium</taxon>
    </lineage>
</organism>
<proteinExistence type="inferred from homology"/>
<protein>
    <submittedName>
        <fullName evidence="5">MucR family transcriptional regulator</fullName>
    </submittedName>
</protein>
<keyword evidence="2" id="KW-0805">Transcription regulation</keyword>
<evidence type="ECO:0000256" key="1">
    <source>
        <dbReference type="ARBA" id="ARBA00007031"/>
    </source>
</evidence>
<dbReference type="InterPro" id="IPR041920">
    <property type="entry name" value="ROS/MUCR_sf"/>
</dbReference>
<name>A0A0D4DCG4_RHIML</name>
<keyword evidence="4" id="KW-0804">Transcription</keyword>
<dbReference type="Gene3D" id="1.10.10.1550">
    <property type="entry name" value="ROS/MUCR transcriptional regulator protein"/>
    <property type="match status" value="1"/>
</dbReference>
<evidence type="ECO:0000313" key="5">
    <source>
        <dbReference type="EMBL" id="AJT61624.1"/>
    </source>
</evidence>
<reference evidence="5" key="1">
    <citation type="journal article" date="2015" name="Proc. Natl. Acad. Sci. U.S.A.">
        <title>Rhizobial peptidase HrrP cleaves host-encoded signaling peptides and mediates symbiotic compatibility.</title>
        <authorList>
            <person name="Price P.A."/>
            <person name="Tanner H.R."/>
            <person name="Dillon B.A."/>
            <person name="Shabab M."/>
            <person name="Walker G.C."/>
            <person name="Griffitts J.S."/>
        </authorList>
    </citation>
    <scope>NUCLEOTIDE SEQUENCE</scope>
    <source>
        <strain evidence="5">USDA1963</strain>
        <plasmid evidence="5">pHRB800</plasmid>
    </source>
</reference>
<evidence type="ECO:0000256" key="4">
    <source>
        <dbReference type="ARBA" id="ARBA00023163"/>
    </source>
</evidence>
<evidence type="ECO:0000256" key="2">
    <source>
        <dbReference type="ARBA" id="ARBA00023015"/>
    </source>
</evidence>
<dbReference type="GO" id="GO:0008270">
    <property type="term" value="F:zinc ion binding"/>
    <property type="evidence" value="ECO:0007669"/>
    <property type="project" value="InterPro"/>
</dbReference>
<dbReference type="InterPro" id="IPR008807">
    <property type="entry name" value="ROS_MUCR"/>
</dbReference>
<dbReference type="RefSeq" id="WP_014528496.1">
    <property type="nucleotide sequence ID" value="NZ_CP011000.1"/>
</dbReference>
<dbReference type="GO" id="GO:0006355">
    <property type="term" value="P:regulation of DNA-templated transcription"/>
    <property type="evidence" value="ECO:0007669"/>
    <property type="project" value="InterPro"/>
</dbReference>
<dbReference type="EMBL" id="CP011000">
    <property type="protein sequence ID" value="AJT61624.1"/>
    <property type="molecule type" value="Genomic_DNA"/>
</dbReference>